<evidence type="ECO:0000256" key="2">
    <source>
        <dbReference type="ARBA" id="ARBA00022475"/>
    </source>
</evidence>
<sequence length="791" mass="89896">MKNLKIIIRSLLRQRLFTVLNFLGLSIGLICVFILLAWIYNETGYDKFNDNYADIYQINFKNQKGEMSMAGTPNPLAPIIENDIANVKLAVRLRNAPEFAFKYKENMYFEENGLTADPQLFQMFSFRTLYGNPVKALEQINGIVITESFAKRYFGNEDPLDKEIQIEGRDFVAVKAVIRDLPAQSHIQFDYVLPQKLLEQYRFCGLDWGDPNFRTYVLLTPGSNAANAEEEITSVAKSSGMPHLQSGEIFASLRPLGSIYLDYTVNNRLGETGDFRYLYIFGSVALLILMLACINFVNLTVSMFAKRQKSTSVAKVCGASRKTVFLNHVSENAVLVIFSFIFALAVFRFIRQPFQTMVGKTFEVNFLSTDFTSILMIILLFTLLLCTVYPALLFSGAKAIDLMNRYSKRKSGVLKSMVVFQNVIAVLLIIAAVGVNKQMQYINHKKLGFETDQVVYTHLRGNINQKISVVRHLLNENPNITDISLKDCPPFKQVNGTVGISWKQNGEWQNQKTSHPVGMETTRIDDHYLAMMNVEFSDGRNFSKEISTDKQNYIVNEEAARLMGLENPVGTEFSLYGNKGVIVGVIKDTYFKSLHQKVNPQVFHLYNNEASESYFSALFFKIKKDIPATIKYIENIWRENNPGIPFEFHFLNQDYEELYKKDNQIAGILNLFTMLAVFIACLGLFGQAAISSENKIKEIGIRKVNGANITEILTMLNRDFVKWVGIAFVIATPVAYYVMNKWLENFAYKTTLSWWIFASAGALALGMALLTVSFQSWKAATRNPVESLRYE</sequence>
<reference evidence="9" key="1">
    <citation type="submission" date="2022-11" db="EMBL/GenBank/DDBJ databases">
        <title>Marilongibacter aestuarii gen. nov., sp. nov., isolated from tidal flat sediment.</title>
        <authorList>
            <person name="Jiayan W."/>
        </authorList>
    </citation>
    <scope>NUCLEOTIDE SEQUENCE</scope>
    <source>
        <strain evidence="9">Z1-6</strain>
    </source>
</reference>
<evidence type="ECO:0000256" key="3">
    <source>
        <dbReference type="ARBA" id="ARBA00022692"/>
    </source>
</evidence>
<evidence type="ECO:0000259" key="8">
    <source>
        <dbReference type="Pfam" id="PF12704"/>
    </source>
</evidence>
<dbReference type="Pfam" id="PF12704">
    <property type="entry name" value="MacB_PCD"/>
    <property type="match status" value="2"/>
</dbReference>
<evidence type="ECO:0000259" key="7">
    <source>
        <dbReference type="Pfam" id="PF02687"/>
    </source>
</evidence>
<keyword evidence="4 6" id="KW-1133">Transmembrane helix</keyword>
<evidence type="ECO:0000256" key="4">
    <source>
        <dbReference type="ARBA" id="ARBA00022989"/>
    </source>
</evidence>
<organism evidence="9 10">
    <name type="scientific">Draconibacterium aestuarii</name>
    <dbReference type="NCBI Taxonomy" id="2998507"/>
    <lineage>
        <taxon>Bacteria</taxon>
        <taxon>Pseudomonadati</taxon>
        <taxon>Bacteroidota</taxon>
        <taxon>Bacteroidia</taxon>
        <taxon>Marinilabiliales</taxon>
        <taxon>Prolixibacteraceae</taxon>
        <taxon>Draconibacterium</taxon>
    </lineage>
</organism>
<gene>
    <name evidence="9" type="ORF">OU798_02840</name>
</gene>
<feature type="transmembrane region" description="Helical" evidence="6">
    <location>
        <begin position="413"/>
        <end position="435"/>
    </location>
</feature>
<protein>
    <submittedName>
        <fullName evidence="9">ABC transporter permease</fullName>
    </submittedName>
</protein>
<dbReference type="EMBL" id="JAPOHD010000005">
    <property type="protein sequence ID" value="MCY1719258.1"/>
    <property type="molecule type" value="Genomic_DNA"/>
</dbReference>
<dbReference type="InterPro" id="IPR050250">
    <property type="entry name" value="Macrolide_Exporter_MacB"/>
</dbReference>
<feature type="transmembrane region" description="Helical" evidence="6">
    <location>
        <begin position="277"/>
        <end position="301"/>
    </location>
</feature>
<feature type="domain" description="MacB-like periplasmic core" evidence="8">
    <location>
        <begin position="18"/>
        <end position="234"/>
    </location>
</feature>
<dbReference type="GO" id="GO:0005886">
    <property type="term" value="C:plasma membrane"/>
    <property type="evidence" value="ECO:0007669"/>
    <property type="project" value="UniProtKB-SubCell"/>
</dbReference>
<dbReference type="Pfam" id="PF02687">
    <property type="entry name" value="FtsX"/>
    <property type="match status" value="2"/>
</dbReference>
<dbReference type="PANTHER" id="PTHR30572">
    <property type="entry name" value="MEMBRANE COMPONENT OF TRANSPORTER-RELATED"/>
    <property type="match status" value="1"/>
</dbReference>
<dbReference type="GO" id="GO:0022857">
    <property type="term" value="F:transmembrane transporter activity"/>
    <property type="evidence" value="ECO:0007669"/>
    <property type="project" value="TreeGrafter"/>
</dbReference>
<evidence type="ECO:0000256" key="1">
    <source>
        <dbReference type="ARBA" id="ARBA00004651"/>
    </source>
</evidence>
<feature type="domain" description="ABC3 transporter permease C-terminal" evidence="7">
    <location>
        <begin position="671"/>
        <end position="784"/>
    </location>
</feature>
<feature type="transmembrane region" description="Helical" evidence="6">
    <location>
        <begin position="371"/>
        <end position="392"/>
    </location>
</feature>
<evidence type="ECO:0000313" key="9">
    <source>
        <dbReference type="EMBL" id="MCY1719258.1"/>
    </source>
</evidence>
<comment type="subcellular location">
    <subcellularLocation>
        <location evidence="1">Cell membrane</location>
        <topology evidence="1">Multi-pass membrane protein</topology>
    </subcellularLocation>
</comment>
<name>A0A9X3FB21_9BACT</name>
<dbReference type="InterPro" id="IPR003838">
    <property type="entry name" value="ABC3_permease_C"/>
</dbReference>
<dbReference type="AlphaFoldDB" id="A0A9X3FB21"/>
<feature type="transmembrane region" description="Helical" evidence="6">
    <location>
        <begin position="332"/>
        <end position="351"/>
    </location>
</feature>
<dbReference type="PANTHER" id="PTHR30572:SF18">
    <property type="entry name" value="ABC-TYPE MACROLIDE FAMILY EXPORT SYSTEM PERMEASE COMPONENT 2"/>
    <property type="match status" value="1"/>
</dbReference>
<dbReference type="RefSeq" id="WP_343331593.1">
    <property type="nucleotide sequence ID" value="NZ_JAPOHD010000005.1"/>
</dbReference>
<feature type="transmembrane region" description="Helical" evidence="6">
    <location>
        <begin position="751"/>
        <end position="772"/>
    </location>
</feature>
<keyword evidence="2" id="KW-1003">Cell membrane</keyword>
<accession>A0A9X3FB21</accession>
<feature type="transmembrane region" description="Helical" evidence="6">
    <location>
        <begin position="665"/>
        <end position="685"/>
    </location>
</feature>
<feature type="transmembrane region" description="Helical" evidence="6">
    <location>
        <begin position="720"/>
        <end position="739"/>
    </location>
</feature>
<keyword evidence="10" id="KW-1185">Reference proteome</keyword>
<keyword evidence="3 6" id="KW-0812">Transmembrane</keyword>
<comment type="caution">
    <text evidence="9">The sequence shown here is derived from an EMBL/GenBank/DDBJ whole genome shotgun (WGS) entry which is preliminary data.</text>
</comment>
<dbReference type="Proteomes" id="UP001145087">
    <property type="component" value="Unassembled WGS sequence"/>
</dbReference>
<evidence type="ECO:0000313" key="10">
    <source>
        <dbReference type="Proteomes" id="UP001145087"/>
    </source>
</evidence>
<keyword evidence="5 6" id="KW-0472">Membrane</keyword>
<feature type="domain" description="MacB-like periplasmic core" evidence="8">
    <location>
        <begin position="423"/>
        <end position="604"/>
    </location>
</feature>
<evidence type="ECO:0000256" key="6">
    <source>
        <dbReference type="SAM" id="Phobius"/>
    </source>
</evidence>
<evidence type="ECO:0000256" key="5">
    <source>
        <dbReference type="ARBA" id="ARBA00023136"/>
    </source>
</evidence>
<feature type="domain" description="ABC3 transporter permease C-terminal" evidence="7">
    <location>
        <begin position="283"/>
        <end position="391"/>
    </location>
</feature>
<feature type="transmembrane region" description="Helical" evidence="6">
    <location>
        <begin position="20"/>
        <end position="40"/>
    </location>
</feature>
<proteinExistence type="predicted"/>
<dbReference type="InterPro" id="IPR025857">
    <property type="entry name" value="MacB_PCD"/>
</dbReference>